<dbReference type="InterPro" id="IPR000594">
    <property type="entry name" value="ThiF_NAD_FAD-bd"/>
</dbReference>
<protein>
    <submittedName>
        <fullName evidence="2">ThiF family adenylyltransferase</fullName>
    </submittedName>
</protein>
<dbReference type="RefSeq" id="WP_219529182.1">
    <property type="nucleotide sequence ID" value="NZ_JAHKRM010000006.1"/>
</dbReference>
<comment type="caution">
    <text evidence="2">The sequence shown here is derived from an EMBL/GenBank/DDBJ whole genome shotgun (WGS) entry which is preliminary data.</text>
</comment>
<gene>
    <name evidence="2" type="ORF">ACFSJ0_45805</name>
</gene>
<evidence type="ECO:0000313" key="3">
    <source>
        <dbReference type="Proteomes" id="UP001597097"/>
    </source>
</evidence>
<feature type="domain" description="THIF-type NAD/FAD binding fold" evidence="1">
    <location>
        <begin position="131"/>
        <end position="342"/>
    </location>
</feature>
<dbReference type="PANTHER" id="PTHR10953:SF102">
    <property type="entry name" value="ADENYLYLTRANSFERASE AND SULFURTRANSFERASE MOCS3"/>
    <property type="match status" value="1"/>
</dbReference>
<keyword evidence="3" id="KW-1185">Reference proteome</keyword>
<dbReference type="GO" id="GO:0016779">
    <property type="term" value="F:nucleotidyltransferase activity"/>
    <property type="evidence" value="ECO:0007669"/>
    <property type="project" value="UniProtKB-KW"/>
</dbReference>
<dbReference type="PANTHER" id="PTHR10953">
    <property type="entry name" value="UBIQUITIN-ACTIVATING ENZYME E1"/>
    <property type="match status" value="1"/>
</dbReference>
<dbReference type="EMBL" id="JBHUCM010000044">
    <property type="protein sequence ID" value="MFD1544427.1"/>
    <property type="molecule type" value="Genomic_DNA"/>
</dbReference>
<name>A0ABW4GNZ0_9ACTN</name>
<accession>A0ABW4GNZ0</accession>
<proteinExistence type="predicted"/>
<dbReference type="Pfam" id="PF00899">
    <property type="entry name" value="ThiF"/>
    <property type="match status" value="1"/>
</dbReference>
<reference evidence="3" key="1">
    <citation type="journal article" date="2019" name="Int. J. Syst. Evol. Microbiol.">
        <title>The Global Catalogue of Microorganisms (GCM) 10K type strain sequencing project: providing services to taxonomists for standard genome sequencing and annotation.</title>
        <authorList>
            <consortium name="The Broad Institute Genomics Platform"/>
            <consortium name="The Broad Institute Genome Sequencing Center for Infectious Disease"/>
            <person name="Wu L."/>
            <person name="Ma J."/>
        </authorList>
    </citation>
    <scope>NUCLEOTIDE SEQUENCE [LARGE SCALE GENOMIC DNA]</scope>
    <source>
        <strain evidence="3">CGMCC 1.15399</strain>
    </source>
</reference>
<dbReference type="Proteomes" id="UP001597097">
    <property type="component" value="Unassembled WGS sequence"/>
</dbReference>
<keyword evidence="2" id="KW-0548">Nucleotidyltransferase</keyword>
<sequence>MTWKVLVRVPRIKRVHQPMALPGDRIMIGLMQQGISSEIQDDEDGSIARLIVLMDGTRTVDEVCVAFAETHPDVDEHDVREVVQGLIDNGFVEEAGAPLPANLTEREASRYEPARNYFAWIDPVPRSSPYEIQSKIKDARVCLLGVGGTGSAVAAGLVSSGIGALHLADFDTIEEANLTRQLLYTEADIGRAKIDTAVARLQQMNSLVKVTGSTVKAGGSDDIARLMDECDVFILCADEPHPDIMFWTNDAALQTGTPWFVSFYTGPMAVVGSLFPRQTGCWMCLRRQEDQREFKAHGRSLTEERPNAVIAASANISGHLCALEVMYHLGGLPTQARGRVFHWNYGMWDHSYYIDIPHYDDCPACGTGPS</sequence>
<evidence type="ECO:0000259" key="1">
    <source>
        <dbReference type="Pfam" id="PF00899"/>
    </source>
</evidence>
<keyword evidence="2" id="KW-0808">Transferase</keyword>
<dbReference type="InterPro" id="IPR045886">
    <property type="entry name" value="ThiF/MoeB/HesA"/>
</dbReference>
<organism evidence="2 3">
    <name type="scientific">Nonomuraea guangzhouensis</name>
    <dbReference type="NCBI Taxonomy" id="1291555"/>
    <lineage>
        <taxon>Bacteria</taxon>
        <taxon>Bacillati</taxon>
        <taxon>Actinomycetota</taxon>
        <taxon>Actinomycetes</taxon>
        <taxon>Streptosporangiales</taxon>
        <taxon>Streptosporangiaceae</taxon>
        <taxon>Nonomuraea</taxon>
    </lineage>
</organism>
<evidence type="ECO:0000313" key="2">
    <source>
        <dbReference type="EMBL" id="MFD1544427.1"/>
    </source>
</evidence>